<dbReference type="EMBL" id="JAHRHJ020000907">
    <property type="protein sequence ID" value="KAH9293625.1"/>
    <property type="molecule type" value="Genomic_DNA"/>
</dbReference>
<dbReference type="OMA" id="HGCAMEA"/>
<evidence type="ECO:0000259" key="4">
    <source>
        <dbReference type="Pfam" id="PF14432"/>
    </source>
</evidence>
<protein>
    <recommendedName>
        <fullName evidence="4">DYW domain-containing protein</fullName>
    </recommendedName>
</protein>
<proteinExistence type="inferred from homology"/>
<dbReference type="FunFam" id="1.25.40.10:FF:002148">
    <property type="entry name" value="Pentatricopeptide repeat-containing protein At2g29760, chloroplastic"/>
    <property type="match status" value="1"/>
</dbReference>
<feature type="non-terminal residue" evidence="5">
    <location>
        <position position="294"/>
    </location>
</feature>
<evidence type="ECO:0000313" key="6">
    <source>
        <dbReference type="Proteomes" id="UP000824469"/>
    </source>
</evidence>
<evidence type="ECO:0000313" key="5">
    <source>
        <dbReference type="EMBL" id="KAH9293625.1"/>
    </source>
</evidence>
<dbReference type="PROSITE" id="PS51375">
    <property type="entry name" value="PPR"/>
    <property type="match status" value="2"/>
</dbReference>
<dbReference type="GO" id="GO:0008270">
    <property type="term" value="F:zinc ion binding"/>
    <property type="evidence" value="ECO:0007669"/>
    <property type="project" value="InterPro"/>
</dbReference>
<gene>
    <name evidence="5" type="ORF">KI387_041172</name>
</gene>
<feature type="domain" description="DYW" evidence="4">
    <location>
        <begin position="235"/>
        <end position="293"/>
    </location>
</feature>
<comment type="similarity">
    <text evidence="1">Belongs to the PPR family. PCMP-H subfamily.</text>
</comment>
<reference evidence="5 6" key="1">
    <citation type="journal article" date="2021" name="Nat. Plants">
        <title>The Taxus genome provides insights into paclitaxel biosynthesis.</title>
        <authorList>
            <person name="Xiong X."/>
            <person name="Gou J."/>
            <person name="Liao Q."/>
            <person name="Li Y."/>
            <person name="Zhou Q."/>
            <person name="Bi G."/>
            <person name="Li C."/>
            <person name="Du R."/>
            <person name="Wang X."/>
            <person name="Sun T."/>
            <person name="Guo L."/>
            <person name="Liang H."/>
            <person name="Lu P."/>
            <person name="Wu Y."/>
            <person name="Zhang Z."/>
            <person name="Ro D.K."/>
            <person name="Shang Y."/>
            <person name="Huang S."/>
            <person name="Yan J."/>
        </authorList>
    </citation>
    <scope>NUCLEOTIDE SEQUENCE [LARGE SCALE GENOMIC DNA]</scope>
    <source>
        <strain evidence="5">Ta-2019</strain>
    </source>
</reference>
<dbReference type="InterPro" id="IPR046849">
    <property type="entry name" value="E2_motif"/>
</dbReference>
<dbReference type="InterPro" id="IPR046848">
    <property type="entry name" value="E_motif"/>
</dbReference>
<accession>A0AA38C3T8</accession>
<feature type="repeat" description="PPR" evidence="3">
    <location>
        <begin position="157"/>
        <end position="191"/>
    </location>
</feature>
<dbReference type="Pfam" id="PF14432">
    <property type="entry name" value="DYW_deaminase"/>
    <property type="match status" value="1"/>
</dbReference>
<name>A0AA38C3T8_TAXCH</name>
<comment type="caution">
    <text evidence="5">The sequence shown here is derived from an EMBL/GenBank/DDBJ whole genome shotgun (WGS) entry which is preliminary data.</text>
</comment>
<organism evidence="5 6">
    <name type="scientific">Taxus chinensis</name>
    <name type="common">Chinese yew</name>
    <name type="synonym">Taxus wallichiana var. chinensis</name>
    <dbReference type="NCBI Taxonomy" id="29808"/>
    <lineage>
        <taxon>Eukaryota</taxon>
        <taxon>Viridiplantae</taxon>
        <taxon>Streptophyta</taxon>
        <taxon>Embryophyta</taxon>
        <taxon>Tracheophyta</taxon>
        <taxon>Spermatophyta</taxon>
        <taxon>Pinopsida</taxon>
        <taxon>Pinidae</taxon>
        <taxon>Conifers II</taxon>
        <taxon>Cupressales</taxon>
        <taxon>Taxaceae</taxon>
        <taxon>Taxus</taxon>
    </lineage>
</organism>
<dbReference type="Pfam" id="PF20431">
    <property type="entry name" value="E_motif"/>
    <property type="match status" value="1"/>
</dbReference>
<keyword evidence="6" id="KW-1185">Reference proteome</keyword>
<dbReference type="Proteomes" id="UP000824469">
    <property type="component" value="Unassembled WGS sequence"/>
</dbReference>
<sequence length="294" mass="33221">MQNVEAYTRHELFDKMPQRDVVSWTAMIAGYAQNGFCKDALKLFELMKHSGTYPDHVSFACVLFACSHAGLVDEGCKYFNGMSDSYCITPTIDHYVCMVDLLGRAGYLEETLNFIIKMPIKPVVVVWMCLLGACRSHKNIGLGVFTATLLFELDPKNAATYVLLSNIYAEVGRWGEVQMVRRLMKDRGIKKIPGCSWIEGHKMVHAFCVGDRSHPQTQEIYAKLEKLSWEMKAAGYFPDSRHVLNDVEEEEKELFLCHHSEKLAIAFGLLNTPPGTTIRVVKNLRVCVDCHTAT</sequence>
<keyword evidence="2" id="KW-0677">Repeat</keyword>
<dbReference type="NCBIfam" id="TIGR00756">
    <property type="entry name" value="PPR"/>
    <property type="match status" value="1"/>
</dbReference>
<dbReference type="InterPro" id="IPR011990">
    <property type="entry name" value="TPR-like_helical_dom_sf"/>
</dbReference>
<evidence type="ECO:0000256" key="2">
    <source>
        <dbReference type="ARBA" id="ARBA00022737"/>
    </source>
</evidence>
<evidence type="ECO:0000256" key="3">
    <source>
        <dbReference type="PROSITE-ProRule" id="PRU00708"/>
    </source>
</evidence>
<dbReference type="GO" id="GO:0003723">
    <property type="term" value="F:RNA binding"/>
    <property type="evidence" value="ECO:0007669"/>
    <property type="project" value="InterPro"/>
</dbReference>
<dbReference type="Pfam" id="PF13041">
    <property type="entry name" value="PPR_2"/>
    <property type="match status" value="1"/>
</dbReference>
<dbReference type="Pfam" id="PF20430">
    <property type="entry name" value="Eplus_motif"/>
    <property type="match status" value="1"/>
</dbReference>
<dbReference type="AlphaFoldDB" id="A0AA38C3T8"/>
<dbReference type="PANTHER" id="PTHR47926:SF468">
    <property type="entry name" value="PENTATRICOPEPTIDE REPEAT-CONTAINING PROTEIN"/>
    <property type="match status" value="1"/>
</dbReference>
<feature type="repeat" description="PPR" evidence="3">
    <location>
        <begin position="20"/>
        <end position="54"/>
    </location>
</feature>
<dbReference type="Gene3D" id="1.25.40.10">
    <property type="entry name" value="Tetratricopeptide repeat domain"/>
    <property type="match status" value="1"/>
</dbReference>
<dbReference type="PANTHER" id="PTHR47926">
    <property type="entry name" value="PENTATRICOPEPTIDE REPEAT-CONTAINING PROTEIN"/>
    <property type="match status" value="1"/>
</dbReference>
<evidence type="ECO:0000256" key="1">
    <source>
        <dbReference type="ARBA" id="ARBA00006643"/>
    </source>
</evidence>
<dbReference type="InterPro" id="IPR046960">
    <property type="entry name" value="PPR_At4g14850-like_plant"/>
</dbReference>
<dbReference type="InterPro" id="IPR032867">
    <property type="entry name" value="DYW_dom"/>
</dbReference>
<dbReference type="InterPro" id="IPR002885">
    <property type="entry name" value="PPR_rpt"/>
</dbReference>
<dbReference type="GO" id="GO:0009451">
    <property type="term" value="P:RNA modification"/>
    <property type="evidence" value="ECO:0007669"/>
    <property type="project" value="InterPro"/>
</dbReference>